<dbReference type="EMBL" id="FTPP01000003">
    <property type="protein sequence ID" value="SIT93508.1"/>
    <property type="molecule type" value="Genomic_DNA"/>
</dbReference>
<dbReference type="InterPro" id="IPR037523">
    <property type="entry name" value="VOC_core"/>
</dbReference>
<protein>
    <submittedName>
        <fullName evidence="2">Catechol-2,3-dioxygenase</fullName>
    </submittedName>
</protein>
<reference evidence="3" key="1">
    <citation type="submission" date="2017-01" db="EMBL/GenBank/DDBJ databases">
        <authorList>
            <person name="Varghese N."/>
            <person name="Submissions S."/>
        </authorList>
    </citation>
    <scope>NUCLEOTIDE SEQUENCE [LARGE SCALE GENOMIC DNA]</scope>
    <source>
        <strain evidence="3">LP100</strain>
    </source>
</reference>
<dbReference type="InterPro" id="IPR029068">
    <property type="entry name" value="Glyas_Bleomycin-R_OHBP_Dase"/>
</dbReference>
<evidence type="ECO:0000313" key="3">
    <source>
        <dbReference type="Proteomes" id="UP000187181"/>
    </source>
</evidence>
<proteinExistence type="predicted"/>
<evidence type="ECO:0000313" key="2">
    <source>
        <dbReference type="EMBL" id="SIT93508.1"/>
    </source>
</evidence>
<keyword evidence="3" id="KW-1185">Reference proteome</keyword>
<accession>A0A1R3XNR7</accession>
<dbReference type="GO" id="GO:0051213">
    <property type="term" value="F:dioxygenase activity"/>
    <property type="evidence" value="ECO:0007669"/>
    <property type="project" value="UniProtKB-KW"/>
</dbReference>
<dbReference type="InterPro" id="IPR041581">
    <property type="entry name" value="Glyoxalase_6"/>
</dbReference>
<dbReference type="SUPFAM" id="SSF54593">
    <property type="entry name" value="Glyoxalase/Bleomycin resistance protein/Dihydroxybiphenyl dioxygenase"/>
    <property type="match status" value="1"/>
</dbReference>
<keyword evidence="2" id="KW-0560">Oxidoreductase</keyword>
<name>A0A1R3XNR7_9BACT</name>
<dbReference type="Proteomes" id="UP000187181">
    <property type="component" value="Unassembled WGS sequence"/>
</dbReference>
<dbReference type="Pfam" id="PF18029">
    <property type="entry name" value="Glyoxalase_6"/>
    <property type="match status" value="1"/>
</dbReference>
<feature type="domain" description="VOC" evidence="1">
    <location>
        <begin position="2"/>
        <end position="118"/>
    </location>
</feature>
<organism evidence="2 3">
    <name type="scientific">Pontibacter indicus</name>
    <dbReference type="NCBI Taxonomy" id="1317125"/>
    <lineage>
        <taxon>Bacteria</taxon>
        <taxon>Pseudomonadati</taxon>
        <taxon>Bacteroidota</taxon>
        <taxon>Cytophagia</taxon>
        <taxon>Cytophagales</taxon>
        <taxon>Hymenobacteraceae</taxon>
        <taxon>Pontibacter</taxon>
    </lineage>
</organism>
<dbReference type="STRING" id="1317125.SAMN05444128_3029"/>
<gene>
    <name evidence="2" type="ORF">SAMN05444128_3029</name>
</gene>
<sequence length="228" mass="24854">MKITALELQTDQPEALKTFYTQVLGLPLLSEDGASFSMQAGYSTLTFRAVEAPPRGGYHLAFHIPGDGVSDAATWLQNRVAFLHAPGATSPVVKHESWQAKALYFYDPAFNLLEVIAHRSSPASRLPFGPEQLIGIAEVGLPVKDVAGFAQELRTKFGLPRWKSATALFEAVGDAEGLFIVVQEQRPWFPTQNPAQAMPLRVVVQAPAPGQITQGAFVIEAERELMQV</sequence>
<dbReference type="OrthoDB" id="192739at2"/>
<dbReference type="AlphaFoldDB" id="A0A1R3XNR7"/>
<keyword evidence="2" id="KW-0223">Dioxygenase</keyword>
<dbReference type="RefSeq" id="WP_076670547.1">
    <property type="nucleotide sequence ID" value="NZ_FTPP01000003.1"/>
</dbReference>
<dbReference type="PROSITE" id="PS51819">
    <property type="entry name" value="VOC"/>
    <property type="match status" value="1"/>
</dbReference>
<evidence type="ECO:0000259" key="1">
    <source>
        <dbReference type="PROSITE" id="PS51819"/>
    </source>
</evidence>
<dbReference type="Gene3D" id="3.10.180.10">
    <property type="entry name" value="2,3-Dihydroxybiphenyl 1,2-Dioxygenase, domain 1"/>
    <property type="match status" value="1"/>
</dbReference>